<reference evidence="1 2" key="1">
    <citation type="submission" date="2019-03" db="EMBL/GenBank/DDBJ databases">
        <title>Genomic Encyclopedia of Type Strains, Phase IV (KMG-IV): sequencing the most valuable type-strain genomes for metagenomic binning, comparative biology and taxonomic classification.</title>
        <authorList>
            <person name="Goeker M."/>
        </authorList>
    </citation>
    <scope>NUCLEOTIDE SEQUENCE [LARGE SCALE GENOMIC DNA]</scope>
    <source>
        <strain evidence="1 2">DSM 28679</strain>
    </source>
</reference>
<sequence length="32" mass="4110">MNTSIPYIFYTCSWRFYLYLRSRLPNLLRQHR</sequence>
<accession>A0A4R6TQ09</accession>
<name>A0A4R6TQ09_9GAMM</name>
<evidence type="ECO:0000313" key="2">
    <source>
        <dbReference type="Proteomes" id="UP000294575"/>
    </source>
</evidence>
<organism evidence="1 2">
    <name type="scientific">Thiopseudomonas denitrificans</name>
    <dbReference type="NCBI Taxonomy" id="1501432"/>
    <lineage>
        <taxon>Bacteria</taxon>
        <taxon>Pseudomonadati</taxon>
        <taxon>Pseudomonadota</taxon>
        <taxon>Gammaproteobacteria</taxon>
        <taxon>Pseudomonadales</taxon>
        <taxon>Pseudomonadaceae</taxon>
        <taxon>Thiopseudomonas</taxon>
    </lineage>
</organism>
<proteinExistence type="predicted"/>
<gene>
    <name evidence="1" type="ORF">DFQ45_11917</name>
</gene>
<dbReference type="Proteomes" id="UP000294575">
    <property type="component" value="Unassembled WGS sequence"/>
</dbReference>
<dbReference type="AlphaFoldDB" id="A0A4R6TQ09"/>
<comment type="caution">
    <text evidence="1">The sequence shown here is derived from an EMBL/GenBank/DDBJ whole genome shotgun (WGS) entry which is preliminary data.</text>
</comment>
<protein>
    <submittedName>
        <fullName evidence="1">Uncharacterized protein</fullName>
    </submittedName>
</protein>
<keyword evidence="2" id="KW-1185">Reference proteome</keyword>
<evidence type="ECO:0000313" key="1">
    <source>
        <dbReference type="EMBL" id="TDQ34271.1"/>
    </source>
</evidence>
<dbReference type="EMBL" id="SNYK01000019">
    <property type="protein sequence ID" value="TDQ34271.1"/>
    <property type="molecule type" value="Genomic_DNA"/>
</dbReference>